<dbReference type="PANTHER" id="PTHR23259">
    <property type="entry name" value="RIDDLE"/>
    <property type="match status" value="1"/>
</dbReference>
<dbReference type="CDD" id="cd19941">
    <property type="entry name" value="TIL"/>
    <property type="match status" value="1"/>
</dbReference>
<dbReference type="InterPro" id="IPR051368">
    <property type="entry name" value="SerProtInhib-TIL_Domain"/>
</dbReference>
<evidence type="ECO:0000259" key="4">
    <source>
        <dbReference type="Pfam" id="PF01826"/>
    </source>
</evidence>
<dbReference type="Pfam" id="PF01826">
    <property type="entry name" value="TIL"/>
    <property type="match status" value="1"/>
</dbReference>
<keyword evidence="1" id="KW-0646">Protease inhibitor</keyword>
<name>A0AAW1TM09_9CUCU</name>
<dbReference type="Gene3D" id="2.10.25.10">
    <property type="entry name" value="Laminin"/>
    <property type="match status" value="2"/>
</dbReference>
<protein>
    <recommendedName>
        <fullName evidence="4">TIL domain-containing protein</fullName>
    </recommendedName>
</protein>
<dbReference type="PANTHER" id="PTHR23259:SF70">
    <property type="entry name" value="ACCESSORY GLAND PROTEIN ACP62F-RELATED"/>
    <property type="match status" value="1"/>
</dbReference>
<evidence type="ECO:0000313" key="6">
    <source>
        <dbReference type="Proteomes" id="UP001431783"/>
    </source>
</evidence>
<dbReference type="SUPFAM" id="SSF57567">
    <property type="entry name" value="Serine protease inhibitors"/>
    <property type="match status" value="1"/>
</dbReference>
<keyword evidence="2" id="KW-1015">Disulfide bond</keyword>
<comment type="caution">
    <text evidence="5">The sequence shown here is derived from an EMBL/GenBank/DDBJ whole genome shotgun (WGS) entry which is preliminary data.</text>
</comment>
<evidence type="ECO:0000256" key="3">
    <source>
        <dbReference type="SAM" id="SignalP"/>
    </source>
</evidence>
<organism evidence="5 6">
    <name type="scientific">Henosepilachna vigintioctopunctata</name>
    <dbReference type="NCBI Taxonomy" id="420089"/>
    <lineage>
        <taxon>Eukaryota</taxon>
        <taxon>Metazoa</taxon>
        <taxon>Ecdysozoa</taxon>
        <taxon>Arthropoda</taxon>
        <taxon>Hexapoda</taxon>
        <taxon>Insecta</taxon>
        <taxon>Pterygota</taxon>
        <taxon>Neoptera</taxon>
        <taxon>Endopterygota</taxon>
        <taxon>Coleoptera</taxon>
        <taxon>Polyphaga</taxon>
        <taxon>Cucujiformia</taxon>
        <taxon>Coccinelloidea</taxon>
        <taxon>Coccinellidae</taxon>
        <taxon>Epilachninae</taxon>
        <taxon>Epilachnini</taxon>
        <taxon>Henosepilachna</taxon>
    </lineage>
</organism>
<feature type="domain" description="TIL" evidence="4">
    <location>
        <begin position="94"/>
        <end position="147"/>
    </location>
</feature>
<evidence type="ECO:0000256" key="1">
    <source>
        <dbReference type="ARBA" id="ARBA00022690"/>
    </source>
</evidence>
<feature type="chain" id="PRO_5043598300" description="TIL domain-containing protein" evidence="3">
    <location>
        <begin position="21"/>
        <end position="149"/>
    </location>
</feature>
<keyword evidence="3" id="KW-0732">Signal</keyword>
<evidence type="ECO:0000313" key="5">
    <source>
        <dbReference type="EMBL" id="KAK9872471.1"/>
    </source>
</evidence>
<feature type="signal peptide" evidence="3">
    <location>
        <begin position="1"/>
        <end position="20"/>
    </location>
</feature>
<reference evidence="5 6" key="1">
    <citation type="submission" date="2023-03" db="EMBL/GenBank/DDBJ databases">
        <title>Genome insight into feeding habits of ladybird beetles.</title>
        <authorList>
            <person name="Li H.-S."/>
            <person name="Huang Y.-H."/>
            <person name="Pang H."/>
        </authorList>
    </citation>
    <scope>NUCLEOTIDE SEQUENCE [LARGE SCALE GENOMIC DNA]</scope>
    <source>
        <strain evidence="5">SYSU_2023b</strain>
        <tissue evidence="5">Whole body</tissue>
    </source>
</reference>
<keyword evidence="6" id="KW-1185">Reference proteome</keyword>
<sequence>MSLKVIFFTLMICHIYSTTATSLHRCGRHARLVNSNRYNCFPTCECSNPSCPPAPLLFREKVCECRHGYVFLSTTDKRCVKYSECPRYPEICRGKNIVWNECGSHCPPTCQNRRPGPCKLSCNPGCFCKPGYLLNTVTNECVKEEQCPC</sequence>
<dbReference type="Proteomes" id="UP001431783">
    <property type="component" value="Unassembled WGS sequence"/>
</dbReference>
<proteinExistence type="predicted"/>
<dbReference type="InterPro" id="IPR036084">
    <property type="entry name" value="Ser_inhib-like_sf"/>
</dbReference>
<gene>
    <name evidence="5" type="ORF">WA026_017940</name>
</gene>
<dbReference type="GO" id="GO:0030414">
    <property type="term" value="F:peptidase inhibitor activity"/>
    <property type="evidence" value="ECO:0007669"/>
    <property type="project" value="UniProtKB-KW"/>
</dbReference>
<accession>A0AAW1TM09</accession>
<dbReference type="AlphaFoldDB" id="A0AAW1TM09"/>
<evidence type="ECO:0000256" key="2">
    <source>
        <dbReference type="ARBA" id="ARBA00023157"/>
    </source>
</evidence>
<dbReference type="EMBL" id="JARQZJ010000011">
    <property type="protein sequence ID" value="KAK9872471.1"/>
    <property type="molecule type" value="Genomic_DNA"/>
</dbReference>
<dbReference type="InterPro" id="IPR002919">
    <property type="entry name" value="TIL_dom"/>
</dbReference>